<reference evidence="1" key="1">
    <citation type="submission" date="2023-03" db="UniProtKB">
        <authorList>
            <consortium name="EnsemblPlants"/>
        </authorList>
    </citation>
    <scope>IDENTIFICATION</scope>
</reference>
<protein>
    <submittedName>
        <fullName evidence="1">Uncharacterized protein</fullName>
    </submittedName>
</protein>
<sequence length="39" mass="4589">MIADDERLNHKGSRSITVVWTEKTGDSFGRRSRERKGRR</sequence>
<organism evidence="1">
    <name type="scientific">Cucumis melo</name>
    <name type="common">Muskmelon</name>
    <dbReference type="NCBI Taxonomy" id="3656"/>
    <lineage>
        <taxon>Eukaryota</taxon>
        <taxon>Viridiplantae</taxon>
        <taxon>Streptophyta</taxon>
        <taxon>Embryophyta</taxon>
        <taxon>Tracheophyta</taxon>
        <taxon>Spermatophyta</taxon>
        <taxon>Magnoliopsida</taxon>
        <taxon>eudicotyledons</taxon>
        <taxon>Gunneridae</taxon>
        <taxon>Pentapetalae</taxon>
        <taxon>rosids</taxon>
        <taxon>fabids</taxon>
        <taxon>Cucurbitales</taxon>
        <taxon>Cucurbitaceae</taxon>
        <taxon>Benincaseae</taxon>
        <taxon>Cucumis</taxon>
    </lineage>
</organism>
<evidence type="ECO:0000313" key="1">
    <source>
        <dbReference type="EnsemblPlants" id="MELO3C000737.2.1"/>
    </source>
</evidence>
<name>A0A9I9CCI1_CUCME</name>
<dbReference type="AlphaFoldDB" id="A0A9I9CCI1"/>
<accession>A0A9I9CCI1</accession>
<proteinExistence type="predicted"/>
<dbReference type="EnsemblPlants" id="MELO3C000737.2.1">
    <property type="protein sequence ID" value="MELO3C000737.2.1"/>
    <property type="gene ID" value="MELO3C000737.2"/>
</dbReference>
<dbReference type="Gramene" id="MELO3C000737.2.1">
    <property type="protein sequence ID" value="MELO3C000737.2.1"/>
    <property type="gene ID" value="MELO3C000737.2"/>
</dbReference>